<sequence>MLEPYISDKETQWNMEKDSGFVKIEQGNIEVILQNAWTRGTMPFGTKLSPIFFAETIESILRQIRIHSEIKILNQFADNPESLICVNNFLELVLSLLICAVQVKEFADNPESL</sequence>
<dbReference type="EMBL" id="SNRW01025593">
    <property type="protein sequence ID" value="KAA6361406.1"/>
    <property type="molecule type" value="Genomic_DNA"/>
</dbReference>
<evidence type="ECO:0000313" key="1">
    <source>
        <dbReference type="EMBL" id="KAA6361406.1"/>
    </source>
</evidence>
<protein>
    <recommendedName>
        <fullName evidence="3">Reverse transcriptase domain-containing protein</fullName>
    </recommendedName>
</protein>
<name>A0A5J4TS73_9EUKA</name>
<proteinExistence type="predicted"/>
<evidence type="ECO:0008006" key="3">
    <source>
        <dbReference type="Google" id="ProtNLM"/>
    </source>
</evidence>
<comment type="caution">
    <text evidence="1">The sequence shown here is derived from an EMBL/GenBank/DDBJ whole genome shotgun (WGS) entry which is preliminary data.</text>
</comment>
<reference evidence="1 2" key="1">
    <citation type="submission" date="2019-03" db="EMBL/GenBank/DDBJ databases">
        <title>Single cell metagenomics reveals metabolic interactions within the superorganism composed of flagellate Streblomastix strix and complex community of Bacteroidetes bacteria on its surface.</title>
        <authorList>
            <person name="Treitli S.C."/>
            <person name="Kolisko M."/>
            <person name="Husnik F."/>
            <person name="Keeling P."/>
            <person name="Hampl V."/>
        </authorList>
    </citation>
    <scope>NUCLEOTIDE SEQUENCE [LARGE SCALE GENOMIC DNA]</scope>
    <source>
        <strain evidence="1">ST1C</strain>
    </source>
</reference>
<feature type="non-terminal residue" evidence="1">
    <location>
        <position position="113"/>
    </location>
</feature>
<evidence type="ECO:0000313" key="2">
    <source>
        <dbReference type="Proteomes" id="UP000324800"/>
    </source>
</evidence>
<gene>
    <name evidence="1" type="ORF">EZS28_043066</name>
</gene>
<organism evidence="1 2">
    <name type="scientific">Streblomastix strix</name>
    <dbReference type="NCBI Taxonomy" id="222440"/>
    <lineage>
        <taxon>Eukaryota</taxon>
        <taxon>Metamonada</taxon>
        <taxon>Preaxostyla</taxon>
        <taxon>Oxymonadida</taxon>
        <taxon>Streblomastigidae</taxon>
        <taxon>Streblomastix</taxon>
    </lineage>
</organism>
<dbReference type="AlphaFoldDB" id="A0A5J4TS73"/>
<dbReference type="Proteomes" id="UP000324800">
    <property type="component" value="Unassembled WGS sequence"/>
</dbReference>
<accession>A0A5J4TS73</accession>